<evidence type="ECO:0000259" key="2">
    <source>
        <dbReference type="PROSITE" id="PS51089"/>
    </source>
</evidence>
<dbReference type="PROSITE" id="PS51257">
    <property type="entry name" value="PROKAR_LIPOPROTEIN"/>
    <property type="match status" value="1"/>
</dbReference>
<dbReference type="PANTHER" id="PTHR11977">
    <property type="entry name" value="VILLIN"/>
    <property type="match status" value="1"/>
</dbReference>
<dbReference type="PROSITE" id="PS51089">
    <property type="entry name" value="HP"/>
    <property type="match status" value="1"/>
</dbReference>
<dbReference type="InterPro" id="IPR007122">
    <property type="entry name" value="Villin/Gelsolin"/>
</dbReference>
<feature type="compositionally biased region" description="Low complexity" evidence="1">
    <location>
        <begin position="188"/>
        <end position="203"/>
    </location>
</feature>
<dbReference type="GO" id="GO:0051014">
    <property type="term" value="P:actin filament severing"/>
    <property type="evidence" value="ECO:0007669"/>
    <property type="project" value="TreeGrafter"/>
</dbReference>
<dbReference type="GO" id="GO:0015629">
    <property type="term" value="C:actin cytoskeleton"/>
    <property type="evidence" value="ECO:0007669"/>
    <property type="project" value="TreeGrafter"/>
</dbReference>
<dbReference type="PANTHER" id="PTHR11977:SF45">
    <property type="entry name" value="SUPERVILLIN"/>
    <property type="match status" value="1"/>
</dbReference>
<dbReference type="Proteomes" id="UP000008744">
    <property type="component" value="Unassembled WGS sequence"/>
</dbReference>
<dbReference type="EMBL" id="CH479212">
    <property type="protein sequence ID" value="EDW33185.1"/>
    <property type="molecule type" value="Genomic_DNA"/>
</dbReference>
<organism evidence="4">
    <name type="scientific">Drosophila persimilis</name>
    <name type="common">Fruit fly</name>
    <dbReference type="NCBI Taxonomy" id="7234"/>
    <lineage>
        <taxon>Eukaryota</taxon>
        <taxon>Metazoa</taxon>
        <taxon>Ecdysozoa</taxon>
        <taxon>Arthropoda</taxon>
        <taxon>Hexapoda</taxon>
        <taxon>Insecta</taxon>
        <taxon>Pterygota</taxon>
        <taxon>Neoptera</taxon>
        <taxon>Endopterygota</taxon>
        <taxon>Diptera</taxon>
        <taxon>Brachycera</taxon>
        <taxon>Muscomorpha</taxon>
        <taxon>Ephydroidea</taxon>
        <taxon>Drosophilidae</taxon>
        <taxon>Drosophila</taxon>
        <taxon>Sophophora</taxon>
    </lineage>
</organism>
<dbReference type="SMART" id="SM00153">
    <property type="entry name" value="VHP"/>
    <property type="match status" value="1"/>
</dbReference>
<dbReference type="Pfam" id="PF02209">
    <property type="entry name" value="VHP"/>
    <property type="match status" value="1"/>
</dbReference>
<evidence type="ECO:0000256" key="1">
    <source>
        <dbReference type="SAM" id="MobiDB-lite"/>
    </source>
</evidence>
<gene>
    <name evidence="3" type="primary">Dper\GL24663</name>
    <name evidence="3" type="ORF">Dper_GL24663</name>
</gene>
<dbReference type="SUPFAM" id="SSF55753">
    <property type="entry name" value="Actin depolymerizing proteins"/>
    <property type="match status" value="3"/>
</dbReference>
<dbReference type="GO" id="GO:0051015">
    <property type="term" value="F:actin filament binding"/>
    <property type="evidence" value="ECO:0007669"/>
    <property type="project" value="InterPro"/>
</dbReference>
<feature type="region of interest" description="Disordered" evidence="1">
    <location>
        <begin position="69"/>
        <end position="220"/>
    </location>
</feature>
<dbReference type="SUPFAM" id="SSF47050">
    <property type="entry name" value="VHP, Villin headpiece domain"/>
    <property type="match status" value="1"/>
</dbReference>
<keyword evidence="4" id="KW-1185">Reference proteome</keyword>
<sequence>MRHTPLTVYHLSYPLFVVSCSNPLIAKSKSHSGISAAPAAPLPPSIGGGIVGPQLPPIGSGFVKLRHVAKENEESQQQPSTSSASAKESPVQSHSSLQSATDKQQTAATKEEQTEDPSNPTALPQFLQGVRRSSTQESLSLAHSLSDKPLPPSPLIPTSLEGGKVSDRLGKLKSNSENWKQRIGKAEMSPSRSSKPMPRSSQSLVDCRRKAQSPVELQFERSTNDAAKKCPMLEVRSANQPQLGLAKSPSMMVPGSATATGTAASNAKTTLRSLSVNPEEEVSTLSRSNSSSSDSDGERSSPQNAKQNKELANNKSAAAPTNVGSRIQVPRLDDKETFENFFATQPTAAQQKESATEVEISAFDDIKPTERWSLKQSNLGPWHFYYDNDTMRHFDVITKSTDKWQINEFNFDAANAREDYGHFYSAESYIVRWIYQISVTVRELSGKVSNRSTVGRDRCVYFTWQGQDSSANEKGAAALLTVELDKEKGSQLLVAQGDEGTAFVRLFRQLWQHRGRKEQCLEKRNQWRLYQLQGNVSEETLLKEVDCQSRQLRSRSSMLMIHGSQGLVLVWHGAKSAPHSRSVALEAAHEVIKQMPKDLFSCDSAATLAELEEGAESEDCKKALGLGEHRADYGSLLEATKSYDYQLRIFNFSSTQGVFKALELSDPLRCQDMHSPYPFSQAQLYNARQPTIFLLDDGDALWLWMGWWPLEDVKINTDERSSPTNDNRAGVNRWISERRAALETAVDYWRAKHGENVKEAFHGVKGQVVWAGLEPLAFRALFPEWNERADVREINVEDGRSDDIIEISTMLAQMTQTEYPLEVLKGRPLPEGVEPTRLEVYLNAEDFQVALGCSRAEFEQLPIWKQTKLKKERGLF</sequence>
<evidence type="ECO:0000313" key="3">
    <source>
        <dbReference type="EMBL" id="EDW33185.1"/>
    </source>
</evidence>
<proteinExistence type="predicted"/>
<feature type="compositionally biased region" description="Low complexity" evidence="1">
    <location>
        <begin position="255"/>
        <end position="270"/>
    </location>
</feature>
<reference evidence="3 4" key="1">
    <citation type="journal article" date="2007" name="Nature">
        <title>Evolution of genes and genomes on the Drosophila phylogeny.</title>
        <authorList>
            <consortium name="Drosophila 12 Genomes Consortium"/>
            <person name="Clark A.G."/>
            <person name="Eisen M.B."/>
            <person name="Smith D.R."/>
            <person name="Bergman C.M."/>
            <person name="Oliver B."/>
            <person name="Markow T.A."/>
            <person name="Kaufman T.C."/>
            <person name="Kellis M."/>
            <person name="Gelbart W."/>
            <person name="Iyer V.N."/>
            <person name="Pollard D.A."/>
            <person name="Sackton T.B."/>
            <person name="Larracuente A.M."/>
            <person name="Singh N.D."/>
            <person name="Abad J.P."/>
            <person name="Abt D.N."/>
            <person name="Adryan B."/>
            <person name="Aguade M."/>
            <person name="Akashi H."/>
            <person name="Anderson W.W."/>
            <person name="Aquadro C.F."/>
            <person name="Ardell D.H."/>
            <person name="Arguello R."/>
            <person name="Artieri C.G."/>
            <person name="Barbash D.A."/>
            <person name="Barker D."/>
            <person name="Barsanti P."/>
            <person name="Batterham P."/>
            <person name="Batzoglou S."/>
            <person name="Begun D."/>
            <person name="Bhutkar A."/>
            <person name="Blanco E."/>
            <person name="Bosak S.A."/>
            <person name="Bradley R.K."/>
            <person name="Brand A.D."/>
            <person name="Brent M.R."/>
            <person name="Brooks A.N."/>
            <person name="Brown R.H."/>
            <person name="Butlin R.K."/>
            <person name="Caggese C."/>
            <person name="Calvi B.R."/>
            <person name="Bernardo de Carvalho A."/>
            <person name="Caspi A."/>
            <person name="Castrezana S."/>
            <person name="Celniker S.E."/>
            <person name="Chang J.L."/>
            <person name="Chapple C."/>
            <person name="Chatterji S."/>
            <person name="Chinwalla A."/>
            <person name="Civetta A."/>
            <person name="Clifton S.W."/>
            <person name="Comeron J.M."/>
            <person name="Costello J.C."/>
            <person name="Coyne J.A."/>
            <person name="Daub J."/>
            <person name="David R.G."/>
            <person name="Delcher A.L."/>
            <person name="Delehaunty K."/>
            <person name="Do C.B."/>
            <person name="Ebling H."/>
            <person name="Edwards K."/>
            <person name="Eickbush T."/>
            <person name="Evans J.D."/>
            <person name="Filipski A."/>
            <person name="Findeiss S."/>
            <person name="Freyhult E."/>
            <person name="Fulton L."/>
            <person name="Fulton R."/>
            <person name="Garcia A.C."/>
            <person name="Gardiner A."/>
            <person name="Garfield D.A."/>
            <person name="Garvin B.E."/>
            <person name="Gibson G."/>
            <person name="Gilbert D."/>
            <person name="Gnerre S."/>
            <person name="Godfrey J."/>
            <person name="Good R."/>
            <person name="Gotea V."/>
            <person name="Gravely B."/>
            <person name="Greenberg A.J."/>
            <person name="Griffiths-Jones S."/>
            <person name="Gross S."/>
            <person name="Guigo R."/>
            <person name="Gustafson E.A."/>
            <person name="Haerty W."/>
            <person name="Hahn M.W."/>
            <person name="Halligan D.L."/>
            <person name="Halpern A.L."/>
            <person name="Halter G.M."/>
            <person name="Han M.V."/>
            <person name="Heger A."/>
            <person name="Hillier L."/>
            <person name="Hinrichs A.S."/>
            <person name="Holmes I."/>
            <person name="Hoskins R.A."/>
            <person name="Hubisz M.J."/>
            <person name="Hultmark D."/>
            <person name="Huntley M.A."/>
            <person name="Jaffe D.B."/>
            <person name="Jagadeeshan S."/>
            <person name="Jeck W.R."/>
            <person name="Johnson J."/>
            <person name="Jones C.D."/>
            <person name="Jordan W.C."/>
            <person name="Karpen G.H."/>
            <person name="Kataoka E."/>
            <person name="Keightley P.D."/>
            <person name="Kheradpour P."/>
            <person name="Kirkness E.F."/>
            <person name="Koerich L.B."/>
            <person name="Kristiansen K."/>
            <person name="Kudrna D."/>
            <person name="Kulathinal R.J."/>
            <person name="Kumar S."/>
            <person name="Kwok R."/>
            <person name="Lander E."/>
            <person name="Langley C.H."/>
            <person name="Lapoint R."/>
            <person name="Lazzaro B.P."/>
            <person name="Lee S.J."/>
            <person name="Levesque L."/>
            <person name="Li R."/>
            <person name="Lin C.F."/>
            <person name="Lin M.F."/>
            <person name="Lindblad-Toh K."/>
            <person name="Llopart A."/>
            <person name="Long M."/>
            <person name="Low L."/>
            <person name="Lozovsky E."/>
            <person name="Lu J."/>
            <person name="Luo M."/>
            <person name="Machado C.A."/>
            <person name="Makalowski W."/>
            <person name="Marzo M."/>
            <person name="Matsuda M."/>
            <person name="Matzkin L."/>
            <person name="McAllister B."/>
            <person name="McBride C.S."/>
            <person name="McKernan B."/>
            <person name="McKernan K."/>
            <person name="Mendez-Lago M."/>
            <person name="Minx P."/>
            <person name="Mollenhauer M.U."/>
            <person name="Montooth K."/>
            <person name="Mount S.M."/>
            <person name="Mu X."/>
            <person name="Myers E."/>
            <person name="Negre B."/>
            <person name="Newfeld S."/>
            <person name="Nielsen R."/>
            <person name="Noor M.A."/>
            <person name="O'Grady P."/>
            <person name="Pachter L."/>
            <person name="Papaceit M."/>
            <person name="Parisi M.J."/>
            <person name="Parisi M."/>
            <person name="Parts L."/>
            <person name="Pedersen J.S."/>
            <person name="Pesole G."/>
            <person name="Phillippy A.M."/>
            <person name="Ponting C.P."/>
            <person name="Pop M."/>
            <person name="Porcelli D."/>
            <person name="Powell J.R."/>
            <person name="Prohaska S."/>
            <person name="Pruitt K."/>
            <person name="Puig M."/>
            <person name="Quesneville H."/>
            <person name="Ram K.R."/>
            <person name="Rand D."/>
            <person name="Rasmussen M.D."/>
            <person name="Reed L.K."/>
            <person name="Reenan R."/>
            <person name="Reily A."/>
            <person name="Remington K.A."/>
            <person name="Rieger T.T."/>
            <person name="Ritchie M.G."/>
            <person name="Robin C."/>
            <person name="Rogers Y.H."/>
            <person name="Rohde C."/>
            <person name="Rozas J."/>
            <person name="Rubenfield M.J."/>
            <person name="Ruiz A."/>
            <person name="Russo S."/>
            <person name="Salzberg S.L."/>
            <person name="Sanchez-Gracia A."/>
            <person name="Saranga D.J."/>
            <person name="Sato H."/>
            <person name="Schaeffer S.W."/>
            <person name="Schatz M.C."/>
            <person name="Schlenke T."/>
            <person name="Schwartz R."/>
            <person name="Segarra C."/>
            <person name="Singh R.S."/>
            <person name="Sirot L."/>
            <person name="Sirota M."/>
            <person name="Sisneros N.B."/>
            <person name="Smith C.D."/>
            <person name="Smith T.F."/>
            <person name="Spieth J."/>
            <person name="Stage D.E."/>
            <person name="Stark A."/>
            <person name="Stephan W."/>
            <person name="Strausberg R.L."/>
            <person name="Strempel S."/>
            <person name="Sturgill D."/>
            <person name="Sutton G."/>
            <person name="Sutton G.G."/>
            <person name="Tao W."/>
            <person name="Teichmann S."/>
            <person name="Tobari Y.N."/>
            <person name="Tomimura Y."/>
            <person name="Tsolas J.M."/>
            <person name="Valente V.L."/>
            <person name="Venter E."/>
            <person name="Venter J.C."/>
            <person name="Vicario S."/>
            <person name="Vieira F.G."/>
            <person name="Vilella A.J."/>
            <person name="Villasante A."/>
            <person name="Walenz B."/>
            <person name="Wang J."/>
            <person name="Wasserman M."/>
            <person name="Watts T."/>
            <person name="Wilson D."/>
            <person name="Wilson R.K."/>
            <person name="Wing R.A."/>
            <person name="Wolfner M.F."/>
            <person name="Wong A."/>
            <person name="Wong G.K."/>
            <person name="Wu C.I."/>
            <person name="Wu G."/>
            <person name="Yamamoto D."/>
            <person name="Yang H.P."/>
            <person name="Yang S.P."/>
            <person name="Yorke J.A."/>
            <person name="Yoshida K."/>
            <person name="Zdobnov E."/>
            <person name="Zhang P."/>
            <person name="Zhang Y."/>
            <person name="Zimin A.V."/>
            <person name="Baldwin J."/>
            <person name="Abdouelleil A."/>
            <person name="Abdulkadir J."/>
            <person name="Abebe A."/>
            <person name="Abera B."/>
            <person name="Abreu J."/>
            <person name="Acer S.C."/>
            <person name="Aftuck L."/>
            <person name="Alexander A."/>
            <person name="An P."/>
            <person name="Anderson E."/>
            <person name="Anderson S."/>
            <person name="Arachi H."/>
            <person name="Azer M."/>
            <person name="Bachantsang P."/>
            <person name="Barry A."/>
            <person name="Bayul T."/>
            <person name="Berlin A."/>
            <person name="Bessette D."/>
            <person name="Bloom T."/>
            <person name="Blye J."/>
            <person name="Boguslavskiy L."/>
            <person name="Bonnet C."/>
            <person name="Boukhgalter B."/>
            <person name="Bourzgui I."/>
            <person name="Brown A."/>
            <person name="Cahill P."/>
            <person name="Channer S."/>
            <person name="Cheshatsang Y."/>
            <person name="Chuda L."/>
            <person name="Citroen M."/>
            <person name="Collymore A."/>
            <person name="Cooke P."/>
            <person name="Costello M."/>
            <person name="D'Aco K."/>
            <person name="Daza R."/>
            <person name="De Haan G."/>
            <person name="DeGray S."/>
            <person name="DeMaso C."/>
            <person name="Dhargay N."/>
            <person name="Dooley K."/>
            <person name="Dooley E."/>
            <person name="Doricent M."/>
            <person name="Dorje P."/>
            <person name="Dorjee K."/>
            <person name="Dupes A."/>
            <person name="Elong R."/>
            <person name="Falk J."/>
            <person name="Farina A."/>
            <person name="Faro S."/>
            <person name="Ferguson D."/>
            <person name="Fisher S."/>
            <person name="Foley C.D."/>
            <person name="Franke A."/>
            <person name="Friedrich D."/>
            <person name="Gadbois L."/>
            <person name="Gearin G."/>
            <person name="Gearin C.R."/>
            <person name="Giannoukos G."/>
            <person name="Goode T."/>
            <person name="Graham J."/>
            <person name="Grandbois E."/>
            <person name="Grewal S."/>
            <person name="Gyaltsen K."/>
            <person name="Hafez N."/>
            <person name="Hagos B."/>
            <person name="Hall J."/>
            <person name="Henson C."/>
            <person name="Hollinger A."/>
            <person name="Honan T."/>
            <person name="Huard M.D."/>
            <person name="Hughes L."/>
            <person name="Hurhula B."/>
            <person name="Husby M.E."/>
            <person name="Kamat A."/>
            <person name="Kanga B."/>
            <person name="Kashin S."/>
            <person name="Khazanovich D."/>
            <person name="Kisner P."/>
            <person name="Lance K."/>
            <person name="Lara M."/>
            <person name="Lee W."/>
            <person name="Lennon N."/>
            <person name="Letendre F."/>
            <person name="LeVine R."/>
            <person name="Lipovsky A."/>
            <person name="Liu X."/>
            <person name="Liu J."/>
            <person name="Liu S."/>
            <person name="Lokyitsang T."/>
            <person name="Lokyitsang Y."/>
            <person name="Lubonja R."/>
            <person name="Lui A."/>
            <person name="MacDonald P."/>
            <person name="Magnisalis V."/>
            <person name="Maru K."/>
            <person name="Matthews C."/>
            <person name="McCusker W."/>
            <person name="McDonough S."/>
            <person name="Mehta T."/>
            <person name="Meldrim J."/>
            <person name="Meneus L."/>
            <person name="Mihai O."/>
            <person name="Mihalev A."/>
            <person name="Mihova T."/>
            <person name="Mittelman R."/>
            <person name="Mlenga V."/>
            <person name="Montmayeur A."/>
            <person name="Mulrain L."/>
            <person name="Navidi A."/>
            <person name="Naylor J."/>
            <person name="Negash T."/>
            <person name="Nguyen T."/>
            <person name="Nguyen N."/>
            <person name="Nicol R."/>
            <person name="Norbu C."/>
            <person name="Norbu N."/>
            <person name="Novod N."/>
            <person name="O'Neill B."/>
            <person name="Osman S."/>
            <person name="Markiewicz E."/>
            <person name="Oyono O.L."/>
            <person name="Patti C."/>
            <person name="Phunkhang P."/>
            <person name="Pierre F."/>
            <person name="Priest M."/>
            <person name="Raghuraman S."/>
            <person name="Rege F."/>
            <person name="Reyes R."/>
            <person name="Rise C."/>
            <person name="Rogov P."/>
            <person name="Ross K."/>
            <person name="Ryan E."/>
            <person name="Settipalli S."/>
            <person name="Shea T."/>
            <person name="Sherpa N."/>
            <person name="Shi L."/>
            <person name="Shih D."/>
            <person name="Sparrow T."/>
            <person name="Spaulding J."/>
            <person name="Stalker J."/>
            <person name="Stange-Thomann N."/>
            <person name="Stavropoulos S."/>
            <person name="Stone C."/>
            <person name="Strader C."/>
            <person name="Tesfaye S."/>
            <person name="Thomson T."/>
            <person name="Thoulutsang Y."/>
            <person name="Thoulutsang D."/>
            <person name="Topham K."/>
            <person name="Topping I."/>
            <person name="Tsamla T."/>
            <person name="Vassiliev H."/>
            <person name="Vo A."/>
            <person name="Wangchuk T."/>
            <person name="Wangdi T."/>
            <person name="Weiand M."/>
            <person name="Wilkinson J."/>
            <person name="Wilson A."/>
            <person name="Yadav S."/>
            <person name="Young G."/>
            <person name="Yu Q."/>
            <person name="Zembek L."/>
            <person name="Zhong D."/>
            <person name="Zimmer A."/>
            <person name="Zwirko Z."/>
            <person name="Jaffe D.B."/>
            <person name="Alvarez P."/>
            <person name="Brockman W."/>
            <person name="Butler J."/>
            <person name="Chin C."/>
            <person name="Gnerre S."/>
            <person name="Grabherr M."/>
            <person name="Kleber M."/>
            <person name="Mauceli E."/>
            <person name="MacCallum I."/>
        </authorList>
    </citation>
    <scope>NUCLEOTIDE SEQUENCE [LARGE SCALE GENOMIC DNA]</scope>
    <source>
        <strain evidence="4">MSH-3 / Tucson 14011-0111.49</strain>
    </source>
</reference>
<accession>B4H5W8</accession>
<dbReference type="GO" id="GO:0008154">
    <property type="term" value="P:actin polymerization or depolymerization"/>
    <property type="evidence" value="ECO:0007669"/>
    <property type="project" value="TreeGrafter"/>
</dbReference>
<dbReference type="HOGENOM" id="CLU_328253_0_0_1"/>
<dbReference type="GO" id="GO:0005737">
    <property type="term" value="C:cytoplasm"/>
    <property type="evidence" value="ECO:0007669"/>
    <property type="project" value="TreeGrafter"/>
</dbReference>
<dbReference type="InterPro" id="IPR003128">
    <property type="entry name" value="Villin_headpiece"/>
</dbReference>
<protein>
    <submittedName>
        <fullName evidence="3">GL24663</fullName>
    </submittedName>
</protein>
<name>B4H5W8_DROPE</name>
<feature type="compositionally biased region" description="Polar residues" evidence="1">
    <location>
        <begin position="302"/>
        <end position="316"/>
    </location>
</feature>
<feature type="domain" description="HP" evidence="2">
    <location>
        <begin position="813"/>
        <end position="876"/>
    </location>
</feature>
<dbReference type="SMART" id="SM00262">
    <property type="entry name" value="GEL"/>
    <property type="match status" value="2"/>
</dbReference>
<dbReference type="GO" id="GO:0005546">
    <property type="term" value="F:phosphatidylinositol-4,5-bisphosphate binding"/>
    <property type="evidence" value="ECO:0007669"/>
    <property type="project" value="TreeGrafter"/>
</dbReference>
<dbReference type="eggNOG" id="KOG0445">
    <property type="taxonomic scope" value="Eukaryota"/>
</dbReference>
<dbReference type="Gene3D" id="3.40.20.10">
    <property type="entry name" value="Severin"/>
    <property type="match status" value="3"/>
</dbReference>
<dbReference type="PhylomeDB" id="B4H5W8"/>
<feature type="region of interest" description="Disordered" evidence="1">
    <location>
        <begin position="245"/>
        <end position="329"/>
    </location>
</feature>
<dbReference type="InterPro" id="IPR029006">
    <property type="entry name" value="ADF-H/Gelsolin-like_dom_sf"/>
</dbReference>
<dbReference type="OrthoDB" id="28894at2759"/>
<dbReference type="InterPro" id="IPR036886">
    <property type="entry name" value="Villin_headpiece_dom_sf"/>
</dbReference>
<feature type="compositionally biased region" description="Polar residues" evidence="1">
    <location>
        <begin position="90"/>
        <end position="108"/>
    </location>
</feature>
<dbReference type="GO" id="GO:0051016">
    <property type="term" value="P:barbed-end actin filament capping"/>
    <property type="evidence" value="ECO:0007669"/>
    <property type="project" value="TreeGrafter"/>
</dbReference>
<evidence type="ECO:0000313" key="4">
    <source>
        <dbReference type="Proteomes" id="UP000008744"/>
    </source>
</evidence>
<dbReference type="AlphaFoldDB" id="B4H5W8"/>
<dbReference type="Gene3D" id="1.10.950.10">
    <property type="entry name" value="Villin headpiece domain"/>
    <property type="match status" value="1"/>
</dbReference>
<feature type="compositionally biased region" description="Low complexity" evidence="1">
    <location>
        <begin position="75"/>
        <end position="85"/>
    </location>
</feature>
<feature type="compositionally biased region" description="Low complexity" evidence="1">
    <location>
        <begin position="283"/>
        <end position="294"/>
    </location>
</feature>
<feature type="compositionally biased region" description="Polar residues" evidence="1">
    <location>
        <begin position="131"/>
        <end position="143"/>
    </location>
</feature>